<evidence type="ECO:0000259" key="6">
    <source>
        <dbReference type="PROSITE" id="PS50887"/>
    </source>
</evidence>
<name>A0A4P6PDD4_9GAMM</name>
<evidence type="ECO:0000313" key="8">
    <source>
        <dbReference type="Proteomes" id="UP000290244"/>
    </source>
</evidence>
<evidence type="ECO:0000256" key="3">
    <source>
        <dbReference type="ARBA" id="ARBA00034247"/>
    </source>
</evidence>
<comment type="catalytic activity">
    <reaction evidence="3">
        <text>2 GTP = 3',3'-c-di-GMP + 2 diphosphate</text>
        <dbReference type="Rhea" id="RHEA:24898"/>
        <dbReference type="ChEBI" id="CHEBI:33019"/>
        <dbReference type="ChEBI" id="CHEBI:37565"/>
        <dbReference type="ChEBI" id="CHEBI:58805"/>
        <dbReference type="EC" id="2.7.7.65"/>
    </reaction>
</comment>
<keyword evidence="8" id="KW-1185">Reference proteome</keyword>
<dbReference type="PANTHER" id="PTHR45138">
    <property type="entry name" value="REGULATORY COMPONENTS OF SENSORY TRANSDUCTION SYSTEM"/>
    <property type="match status" value="1"/>
</dbReference>
<keyword evidence="5" id="KW-1133">Transmembrane helix</keyword>
<evidence type="ECO:0000256" key="5">
    <source>
        <dbReference type="SAM" id="Phobius"/>
    </source>
</evidence>
<dbReference type="PANTHER" id="PTHR45138:SF9">
    <property type="entry name" value="DIGUANYLATE CYCLASE DGCM-RELATED"/>
    <property type="match status" value="1"/>
</dbReference>
<dbReference type="EMBL" id="CP034759">
    <property type="protein sequence ID" value="QBG37805.1"/>
    <property type="molecule type" value="Genomic_DNA"/>
</dbReference>
<proteinExistence type="predicted"/>
<evidence type="ECO:0000313" key="7">
    <source>
        <dbReference type="EMBL" id="QBG37805.1"/>
    </source>
</evidence>
<dbReference type="InterPro" id="IPR029787">
    <property type="entry name" value="Nucleotide_cyclase"/>
</dbReference>
<dbReference type="InterPro" id="IPR050469">
    <property type="entry name" value="Diguanylate_Cyclase"/>
</dbReference>
<reference evidence="7 8" key="1">
    <citation type="submission" date="2018-12" db="EMBL/GenBank/DDBJ databases">
        <title>Complete genome of Litorilituus sediminis.</title>
        <authorList>
            <person name="Liu A."/>
            <person name="Rong J."/>
        </authorList>
    </citation>
    <scope>NUCLEOTIDE SEQUENCE [LARGE SCALE GENOMIC DNA]</scope>
    <source>
        <strain evidence="7 8">JCM 17549</strain>
    </source>
</reference>
<dbReference type="Gene3D" id="3.30.70.270">
    <property type="match status" value="1"/>
</dbReference>
<dbReference type="AlphaFoldDB" id="A0A4P6PDD4"/>
<dbReference type="FunFam" id="3.30.70.270:FF:000001">
    <property type="entry name" value="Diguanylate cyclase domain protein"/>
    <property type="match status" value="1"/>
</dbReference>
<dbReference type="OrthoDB" id="9803824at2"/>
<dbReference type="GO" id="GO:0052621">
    <property type="term" value="F:diguanylate cyclase activity"/>
    <property type="evidence" value="ECO:0007669"/>
    <property type="project" value="UniProtKB-EC"/>
</dbReference>
<dbReference type="NCBIfam" id="TIGR00254">
    <property type="entry name" value="GGDEF"/>
    <property type="match status" value="1"/>
</dbReference>
<dbReference type="CDD" id="cd01949">
    <property type="entry name" value="GGDEF"/>
    <property type="match status" value="1"/>
</dbReference>
<dbReference type="Proteomes" id="UP000290244">
    <property type="component" value="Chromosome"/>
</dbReference>
<evidence type="ECO:0000256" key="2">
    <source>
        <dbReference type="ARBA" id="ARBA00012528"/>
    </source>
</evidence>
<organism evidence="7 8">
    <name type="scientific">Litorilituus sediminis</name>
    <dbReference type="NCBI Taxonomy" id="718192"/>
    <lineage>
        <taxon>Bacteria</taxon>
        <taxon>Pseudomonadati</taxon>
        <taxon>Pseudomonadota</taxon>
        <taxon>Gammaproteobacteria</taxon>
        <taxon>Alteromonadales</taxon>
        <taxon>Colwelliaceae</taxon>
        <taxon>Litorilituus</taxon>
    </lineage>
</organism>
<keyword evidence="5" id="KW-0812">Transmembrane</keyword>
<dbReference type="SMART" id="SM00267">
    <property type="entry name" value="GGDEF"/>
    <property type="match status" value="1"/>
</dbReference>
<dbReference type="Pfam" id="PF00990">
    <property type="entry name" value="GGDEF"/>
    <property type="match status" value="1"/>
</dbReference>
<sequence>MGFAQYKGQFYIGLFWFDAFLLTFILSRQYAYQLRDKQQAQKHALEHAKVSEQAQQELLQLQQDNQNKLENRVQERTLELNIALQELEEVNQELERKNIIDEMTGLFNRRHYDQKILAEYRRSKRNLTPLSLVIIDIDHFKKVNDTYGHLAGDQCLIWLSVHIKQCLKRSTDMAFRYGGEEFCLILPDTENHGAFSLAESLRENIARHPFHYQESEIPITISCGVCTYQQQNDVEPEQIFSGADNALYKAKNSGRNQTQTYQFTEAD</sequence>
<comment type="cofactor">
    <cofactor evidence="1">
        <name>Mg(2+)</name>
        <dbReference type="ChEBI" id="CHEBI:18420"/>
    </cofactor>
</comment>
<feature type="transmembrane region" description="Helical" evidence="5">
    <location>
        <begin position="6"/>
        <end position="27"/>
    </location>
</feature>
<dbReference type="SUPFAM" id="SSF55073">
    <property type="entry name" value="Nucleotide cyclase"/>
    <property type="match status" value="1"/>
</dbReference>
<dbReference type="InterPro" id="IPR000160">
    <property type="entry name" value="GGDEF_dom"/>
</dbReference>
<dbReference type="EC" id="2.7.7.65" evidence="2"/>
<keyword evidence="4" id="KW-0175">Coiled coil</keyword>
<feature type="domain" description="GGDEF" evidence="6">
    <location>
        <begin position="128"/>
        <end position="263"/>
    </location>
</feature>
<evidence type="ECO:0000256" key="1">
    <source>
        <dbReference type="ARBA" id="ARBA00001946"/>
    </source>
</evidence>
<keyword evidence="5" id="KW-0472">Membrane</keyword>
<feature type="coiled-coil region" evidence="4">
    <location>
        <begin position="51"/>
        <end position="104"/>
    </location>
</feature>
<accession>A0A4P6PDD4</accession>
<dbReference type="PROSITE" id="PS50887">
    <property type="entry name" value="GGDEF"/>
    <property type="match status" value="1"/>
</dbReference>
<evidence type="ECO:0000256" key="4">
    <source>
        <dbReference type="SAM" id="Coils"/>
    </source>
</evidence>
<protein>
    <recommendedName>
        <fullName evidence="2">diguanylate cyclase</fullName>
        <ecNumber evidence="2">2.7.7.65</ecNumber>
    </recommendedName>
</protein>
<dbReference type="KEGG" id="lsd:EMK97_11145"/>
<gene>
    <name evidence="7" type="ORF">EMK97_11145</name>
</gene>
<dbReference type="InterPro" id="IPR043128">
    <property type="entry name" value="Rev_trsase/Diguanyl_cyclase"/>
</dbReference>